<organism evidence="2 3">
    <name type="scientific">Blepharisma stoltei</name>
    <dbReference type="NCBI Taxonomy" id="1481888"/>
    <lineage>
        <taxon>Eukaryota</taxon>
        <taxon>Sar</taxon>
        <taxon>Alveolata</taxon>
        <taxon>Ciliophora</taxon>
        <taxon>Postciliodesmatophora</taxon>
        <taxon>Heterotrichea</taxon>
        <taxon>Heterotrichida</taxon>
        <taxon>Blepharismidae</taxon>
        <taxon>Blepharisma</taxon>
    </lineage>
</organism>
<keyword evidence="3" id="KW-1185">Reference proteome</keyword>
<dbReference type="AlphaFoldDB" id="A0AAU9JNJ0"/>
<feature type="region of interest" description="Disordered" evidence="1">
    <location>
        <begin position="257"/>
        <end position="280"/>
    </location>
</feature>
<dbReference type="Proteomes" id="UP001162131">
    <property type="component" value="Unassembled WGS sequence"/>
</dbReference>
<comment type="caution">
    <text evidence="2">The sequence shown here is derived from an EMBL/GenBank/DDBJ whole genome shotgun (WGS) entry which is preliminary data.</text>
</comment>
<dbReference type="EMBL" id="CAJZBQ010000041">
    <property type="protein sequence ID" value="CAG9326674.1"/>
    <property type="molecule type" value="Genomic_DNA"/>
</dbReference>
<evidence type="ECO:0000313" key="2">
    <source>
        <dbReference type="EMBL" id="CAG9326674.1"/>
    </source>
</evidence>
<proteinExistence type="predicted"/>
<reference evidence="2" key="1">
    <citation type="submission" date="2021-09" db="EMBL/GenBank/DDBJ databases">
        <authorList>
            <consortium name="AG Swart"/>
            <person name="Singh M."/>
            <person name="Singh A."/>
            <person name="Seah K."/>
            <person name="Emmerich C."/>
        </authorList>
    </citation>
    <scope>NUCLEOTIDE SEQUENCE</scope>
    <source>
        <strain evidence="2">ATCC30299</strain>
    </source>
</reference>
<protein>
    <recommendedName>
        <fullName evidence="4">C2H2-type domain-containing protein</fullName>
    </recommendedName>
</protein>
<gene>
    <name evidence="2" type="ORF">BSTOLATCC_MIC41947</name>
</gene>
<name>A0AAU9JNJ0_9CILI</name>
<evidence type="ECO:0000313" key="3">
    <source>
        <dbReference type="Proteomes" id="UP001162131"/>
    </source>
</evidence>
<feature type="region of interest" description="Disordered" evidence="1">
    <location>
        <begin position="193"/>
        <end position="223"/>
    </location>
</feature>
<sequence>MLEEFEWYLYSDVEDSVLTIYTEPLKPSRKSKTQKSNNKEAKIPKGREEKIINKISKVLKKAKDNKTEEDFINENGFSCIYSSCLVKCFAMNTFIKHIIKPHQIPCVWKDCSFKGKCSCELQKHLENHWNKFKGIEQKETDNSNDKTKTIETVLSSSIKFKKDIKAKPEHNSVRPLSDSIIFRANSVSNIATPIQDKPKLINPPKPEPKTISKPQPKTTSKPDLKIINKPELKIVSKTPPVAAKTATKLPEHSKPLKKIKIENDSTESKTDSDSKEILPIKRGVTAKKTVVPPGKRMKRFTACGESPYVEDLIKKEIQIDYEEDEDEKDQTPFIKNLMERKKAAQKWNPSDAFARALEAQRF</sequence>
<evidence type="ECO:0008006" key="4">
    <source>
        <dbReference type="Google" id="ProtNLM"/>
    </source>
</evidence>
<feature type="compositionally biased region" description="Basic and acidic residues" evidence="1">
    <location>
        <begin position="257"/>
        <end position="279"/>
    </location>
</feature>
<evidence type="ECO:0000256" key="1">
    <source>
        <dbReference type="SAM" id="MobiDB-lite"/>
    </source>
</evidence>
<accession>A0AAU9JNJ0</accession>